<dbReference type="PATRIC" id="fig|861450.3.peg.1624"/>
<dbReference type="STRING" id="861450.HMPREF0080_01754"/>
<proteinExistence type="predicted"/>
<gene>
    <name evidence="2" type="ORF">HMPREF0080_01754</name>
</gene>
<evidence type="ECO:0000313" key="3">
    <source>
        <dbReference type="Proteomes" id="UP000005481"/>
    </source>
</evidence>
<organism evidence="2 3">
    <name type="scientific">Anaeroglobus geminatus F0357</name>
    <dbReference type="NCBI Taxonomy" id="861450"/>
    <lineage>
        <taxon>Bacteria</taxon>
        <taxon>Bacillati</taxon>
        <taxon>Bacillota</taxon>
        <taxon>Negativicutes</taxon>
        <taxon>Veillonellales</taxon>
        <taxon>Veillonellaceae</taxon>
        <taxon>Anaeroglobus</taxon>
    </lineage>
</organism>
<keyword evidence="1" id="KW-1133">Transmembrane helix</keyword>
<keyword evidence="3" id="KW-1185">Reference proteome</keyword>
<name>G9YJA9_9FIRM</name>
<protein>
    <submittedName>
        <fullName evidence="2">Uncharacterized protein</fullName>
    </submittedName>
</protein>
<dbReference type="eggNOG" id="ENOG50342WD">
    <property type="taxonomic scope" value="Bacteria"/>
</dbReference>
<evidence type="ECO:0000313" key="2">
    <source>
        <dbReference type="EMBL" id="EHM38817.1"/>
    </source>
</evidence>
<dbReference type="HOGENOM" id="CLU_1584528_0_0_9"/>
<feature type="transmembrane region" description="Helical" evidence="1">
    <location>
        <begin position="24"/>
        <end position="44"/>
    </location>
</feature>
<accession>G9YJA9</accession>
<dbReference type="OrthoDB" id="1630658at2"/>
<reference evidence="2 3" key="1">
    <citation type="submission" date="2011-08" db="EMBL/GenBank/DDBJ databases">
        <authorList>
            <person name="Weinstock G."/>
            <person name="Sodergren E."/>
            <person name="Clifton S."/>
            <person name="Fulton L."/>
            <person name="Fulton B."/>
            <person name="Courtney L."/>
            <person name="Fronick C."/>
            <person name="Harrison M."/>
            <person name="Strong C."/>
            <person name="Farmer C."/>
            <person name="Delahaunty K."/>
            <person name="Markovic C."/>
            <person name="Hall O."/>
            <person name="Minx P."/>
            <person name="Tomlinson C."/>
            <person name="Mitreva M."/>
            <person name="Hou S."/>
            <person name="Chen J."/>
            <person name="Wollam A."/>
            <person name="Pepin K.H."/>
            <person name="Johnson M."/>
            <person name="Bhonagiri V."/>
            <person name="Zhang X."/>
            <person name="Suruliraj S."/>
            <person name="Warren W."/>
            <person name="Chinwalla A."/>
            <person name="Mardis E.R."/>
            <person name="Wilson R.K."/>
        </authorList>
    </citation>
    <scope>NUCLEOTIDE SEQUENCE [LARGE SCALE GENOMIC DNA]</scope>
    <source>
        <strain evidence="2 3">F0357</strain>
    </source>
</reference>
<feature type="transmembrane region" description="Helical" evidence="1">
    <location>
        <begin position="50"/>
        <end position="68"/>
    </location>
</feature>
<dbReference type="RefSeq" id="WP_006790723.1">
    <property type="nucleotide sequence ID" value="NZ_JH417605.1"/>
</dbReference>
<sequence>MKEEELQQKFSCGTIETTYENGRIAVLSGQGSFALAGIYFFNLFMNAPDIYMKLYPLLGLVFCLYRIYRQRDVVCYVAEKGLIVRRNCHTLQELLAEQVRGTEHLVFIPYELIFSVSKTWADFELGQAEIGVIVVQPVRLRYLSKEAKQSIFAVIQKGQEKDD</sequence>
<evidence type="ECO:0000256" key="1">
    <source>
        <dbReference type="SAM" id="Phobius"/>
    </source>
</evidence>
<comment type="caution">
    <text evidence="2">The sequence shown here is derived from an EMBL/GenBank/DDBJ whole genome shotgun (WGS) entry which is preliminary data.</text>
</comment>
<dbReference type="Proteomes" id="UP000005481">
    <property type="component" value="Unassembled WGS sequence"/>
</dbReference>
<dbReference type="EMBL" id="AGCJ01000075">
    <property type="protein sequence ID" value="EHM38817.1"/>
    <property type="molecule type" value="Genomic_DNA"/>
</dbReference>
<dbReference type="AlphaFoldDB" id="G9YJA9"/>
<keyword evidence="1" id="KW-0472">Membrane</keyword>
<keyword evidence="1" id="KW-0812">Transmembrane</keyword>